<evidence type="ECO:0000313" key="2">
    <source>
        <dbReference type="Proteomes" id="UP001054252"/>
    </source>
</evidence>
<accession>A0AAV5HVE6</accession>
<protein>
    <submittedName>
        <fullName evidence="1">Uncharacterized protein</fullName>
    </submittedName>
</protein>
<dbReference type="Proteomes" id="UP001054252">
    <property type="component" value="Unassembled WGS sequence"/>
</dbReference>
<organism evidence="1 2">
    <name type="scientific">Rubroshorea leprosula</name>
    <dbReference type="NCBI Taxonomy" id="152421"/>
    <lineage>
        <taxon>Eukaryota</taxon>
        <taxon>Viridiplantae</taxon>
        <taxon>Streptophyta</taxon>
        <taxon>Embryophyta</taxon>
        <taxon>Tracheophyta</taxon>
        <taxon>Spermatophyta</taxon>
        <taxon>Magnoliopsida</taxon>
        <taxon>eudicotyledons</taxon>
        <taxon>Gunneridae</taxon>
        <taxon>Pentapetalae</taxon>
        <taxon>rosids</taxon>
        <taxon>malvids</taxon>
        <taxon>Malvales</taxon>
        <taxon>Dipterocarpaceae</taxon>
        <taxon>Rubroshorea</taxon>
    </lineage>
</organism>
<comment type="caution">
    <text evidence="1">The sequence shown here is derived from an EMBL/GenBank/DDBJ whole genome shotgun (WGS) entry which is preliminary data.</text>
</comment>
<reference evidence="1 2" key="1">
    <citation type="journal article" date="2021" name="Commun. Biol.">
        <title>The genome of Shorea leprosula (Dipterocarpaceae) highlights the ecological relevance of drought in aseasonal tropical rainforests.</title>
        <authorList>
            <person name="Ng K.K.S."/>
            <person name="Kobayashi M.J."/>
            <person name="Fawcett J.A."/>
            <person name="Hatakeyama M."/>
            <person name="Paape T."/>
            <person name="Ng C.H."/>
            <person name="Ang C.C."/>
            <person name="Tnah L.H."/>
            <person name="Lee C.T."/>
            <person name="Nishiyama T."/>
            <person name="Sese J."/>
            <person name="O'Brien M.J."/>
            <person name="Copetti D."/>
            <person name="Mohd Noor M.I."/>
            <person name="Ong R.C."/>
            <person name="Putra M."/>
            <person name="Sireger I.Z."/>
            <person name="Indrioko S."/>
            <person name="Kosugi Y."/>
            <person name="Izuno A."/>
            <person name="Isagi Y."/>
            <person name="Lee S.L."/>
            <person name="Shimizu K.K."/>
        </authorList>
    </citation>
    <scope>NUCLEOTIDE SEQUENCE [LARGE SCALE GENOMIC DNA]</scope>
    <source>
        <strain evidence="1">214</strain>
    </source>
</reference>
<dbReference type="AlphaFoldDB" id="A0AAV5HVE6"/>
<gene>
    <name evidence="1" type="ORF">SLEP1_g4716</name>
</gene>
<sequence>MLIFYHLSLCTHTRQLFFNLSTTLKGHWQLTSFSASLVIVRENDNGCLPELPPLISNSKGLTLGSNNYGNFLNLFEELEENDNEDDESREVISST</sequence>
<dbReference type="EMBL" id="BPVZ01000004">
    <property type="protein sequence ID" value="GKU90765.1"/>
    <property type="molecule type" value="Genomic_DNA"/>
</dbReference>
<keyword evidence="2" id="KW-1185">Reference proteome</keyword>
<evidence type="ECO:0000313" key="1">
    <source>
        <dbReference type="EMBL" id="GKU90765.1"/>
    </source>
</evidence>
<name>A0AAV5HVE6_9ROSI</name>
<proteinExistence type="predicted"/>